<evidence type="ECO:0000256" key="1">
    <source>
        <dbReference type="SAM" id="MobiDB-lite"/>
    </source>
</evidence>
<name>A0AAE0ZDV4_9GAST</name>
<accession>A0AAE0ZDV4</accession>
<proteinExistence type="predicted"/>
<feature type="compositionally biased region" description="Basic and acidic residues" evidence="1">
    <location>
        <begin position="67"/>
        <end position="87"/>
    </location>
</feature>
<organism evidence="2 3">
    <name type="scientific">Elysia crispata</name>
    <name type="common">lettuce slug</name>
    <dbReference type="NCBI Taxonomy" id="231223"/>
    <lineage>
        <taxon>Eukaryota</taxon>
        <taxon>Metazoa</taxon>
        <taxon>Spiralia</taxon>
        <taxon>Lophotrochozoa</taxon>
        <taxon>Mollusca</taxon>
        <taxon>Gastropoda</taxon>
        <taxon>Heterobranchia</taxon>
        <taxon>Euthyneura</taxon>
        <taxon>Panpulmonata</taxon>
        <taxon>Sacoglossa</taxon>
        <taxon>Placobranchoidea</taxon>
        <taxon>Plakobranchidae</taxon>
        <taxon>Elysia</taxon>
    </lineage>
</organism>
<gene>
    <name evidence="2" type="ORF">RRG08_003860</name>
</gene>
<feature type="region of interest" description="Disordered" evidence="1">
    <location>
        <begin position="64"/>
        <end position="106"/>
    </location>
</feature>
<dbReference type="AlphaFoldDB" id="A0AAE0ZDV4"/>
<protein>
    <submittedName>
        <fullName evidence="2">Uncharacterized protein</fullName>
    </submittedName>
</protein>
<sequence>MSVRICSTHLPSPCGQRQSLSLTRAQASSPIKIYNNWKSVDSAIVVSRACFKLVPDVARRQPGVARRQPDVARRQPDVARRQPDVARRQPGVARRQPDVARRQPGVASVPTNKCFIAILKQKHSEKA</sequence>
<dbReference type="EMBL" id="JAWDGP010004135">
    <property type="protein sequence ID" value="KAK3767599.1"/>
    <property type="molecule type" value="Genomic_DNA"/>
</dbReference>
<evidence type="ECO:0000313" key="3">
    <source>
        <dbReference type="Proteomes" id="UP001283361"/>
    </source>
</evidence>
<dbReference type="Proteomes" id="UP001283361">
    <property type="component" value="Unassembled WGS sequence"/>
</dbReference>
<keyword evidence="3" id="KW-1185">Reference proteome</keyword>
<reference evidence="2" key="1">
    <citation type="journal article" date="2023" name="G3 (Bethesda)">
        <title>A reference genome for the long-term kleptoplast-retaining sea slug Elysia crispata morphotype clarki.</title>
        <authorList>
            <person name="Eastman K.E."/>
            <person name="Pendleton A.L."/>
            <person name="Shaikh M.A."/>
            <person name="Suttiyut T."/>
            <person name="Ogas R."/>
            <person name="Tomko P."/>
            <person name="Gavelis G."/>
            <person name="Widhalm J.R."/>
            <person name="Wisecaver J.H."/>
        </authorList>
    </citation>
    <scope>NUCLEOTIDE SEQUENCE</scope>
    <source>
        <strain evidence="2">ECLA1</strain>
    </source>
</reference>
<evidence type="ECO:0000313" key="2">
    <source>
        <dbReference type="EMBL" id="KAK3767599.1"/>
    </source>
</evidence>
<comment type="caution">
    <text evidence="2">The sequence shown here is derived from an EMBL/GenBank/DDBJ whole genome shotgun (WGS) entry which is preliminary data.</text>
</comment>